<keyword evidence="5" id="KW-0175">Coiled coil</keyword>
<name>A0ABQ9ERR0_TEGGR</name>
<comment type="caution">
    <text evidence="8">The sequence shown here is derived from an EMBL/GenBank/DDBJ whole genome shotgun (WGS) entry which is preliminary data.</text>
</comment>
<protein>
    <recommendedName>
        <fullName evidence="10">rRNA-processing protein EBP2</fullName>
    </recommendedName>
</protein>
<feature type="compositionally biased region" description="Basic residues" evidence="7">
    <location>
        <begin position="215"/>
        <end position="224"/>
    </location>
</feature>
<dbReference type="EMBL" id="JARBDR010000813">
    <property type="protein sequence ID" value="KAJ8306235.1"/>
    <property type="molecule type" value="Genomic_DNA"/>
</dbReference>
<gene>
    <name evidence="8" type="ORF">KUTeg_016780</name>
</gene>
<evidence type="ECO:0000256" key="1">
    <source>
        <dbReference type="ARBA" id="ARBA00003387"/>
    </source>
</evidence>
<evidence type="ECO:0000256" key="4">
    <source>
        <dbReference type="ARBA" id="ARBA00022517"/>
    </source>
</evidence>
<evidence type="ECO:0000256" key="6">
    <source>
        <dbReference type="ARBA" id="ARBA00023242"/>
    </source>
</evidence>
<keyword evidence="6" id="KW-0539">Nucleus</keyword>
<evidence type="ECO:0008006" key="10">
    <source>
        <dbReference type="Google" id="ProtNLM"/>
    </source>
</evidence>
<evidence type="ECO:0000256" key="2">
    <source>
        <dbReference type="ARBA" id="ARBA00004604"/>
    </source>
</evidence>
<accession>A0ABQ9ERR0</accession>
<dbReference type="Proteomes" id="UP001217089">
    <property type="component" value="Unassembled WGS sequence"/>
</dbReference>
<comment type="subcellular location">
    <subcellularLocation>
        <location evidence="2">Nucleus</location>
        <location evidence="2">Nucleolus</location>
    </subcellularLocation>
</comment>
<evidence type="ECO:0000313" key="8">
    <source>
        <dbReference type="EMBL" id="KAJ8306235.1"/>
    </source>
</evidence>
<comment type="similarity">
    <text evidence="3">Belongs to the EBP2 family.</text>
</comment>
<keyword evidence="9" id="KW-1185">Reference proteome</keyword>
<proteinExistence type="inferred from homology"/>
<organism evidence="8 9">
    <name type="scientific">Tegillarca granosa</name>
    <name type="common">Malaysian cockle</name>
    <name type="synonym">Anadara granosa</name>
    <dbReference type="NCBI Taxonomy" id="220873"/>
    <lineage>
        <taxon>Eukaryota</taxon>
        <taxon>Metazoa</taxon>
        <taxon>Spiralia</taxon>
        <taxon>Lophotrochozoa</taxon>
        <taxon>Mollusca</taxon>
        <taxon>Bivalvia</taxon>
        <taxon>Autobranchia</taxon>
        <taxon>Pteriomorphia</taxon>
        <taxon>Arcoida</taxon>
        <taxon>Arcoidea</taxon>
        <taxon>Arcidae</taxon>
        <taxon>Tegillarca</taxon>
    </lineage>
</organism>
<comment type="function">
    <text evidence="1">Required for the processing of the 27S pre-rRNA.</text>
</comment>
<dbReference type="PANTHER" id="PTHR13028">
    <property type="entry name" value="RRNA PROCESSING PROTEIN EBNA1-BINDING PROTEIN-RELATED"/>
    <property type="match status" value="1"/>
</dbReference>
<evidence type="ECO:0000256" key="7">
    <source>
        <dbReference type="SAM" id="MobiDB-lite"/>
    </source>
</evidence>
<feature type="compositionally biased region" description="Basic residues" evidence="7">
    <location>
        <begin position="176"/>
        <end position="197"/>
    </location>
</feature>
<feature type="region of interest" description="Disordered" evidence="7">
    <location>
        <begin position="139"/>
        <end position="231"/>
    </location>
</feature>
<sequence length="249" mass="28972">MIFSLLKGKTLKVGLKNKLEDLKTKLSWVERLDVTNDPAPAPPGTEIEGEDDIHNDFKRELILQAQATALTGIQRLHKLGIPTKRPEDYYAQMAKTDDHMKLVREKLQQKQVSMERSEKAKKLRELRKYGKKVQQEVLQKRQKEKKEMLDANKVDFLEDMEPRQNNQQKTKNEHRPNKKREFKNKKFGFGGQKKRSKMNTASSSGDMSEFDPNVHQRRPGKKIVNKGNKNTTTFFPLIDVEKLQVYPNS</sequence>
<dbReference type="PANTHER" id="PTHR13028:SF0">
    <property type="entry name" value="RRNA-PROCESSING PROTEIN EBP2-RELATED"/>
    <property type="match status" value="1"/>
</dbReference>
<evidence type="ECO:0000313" key="9">
    <source>
        <dbReference type="Proteomes" id="UP001217089"/>
    </source>
</evidence>
<evidence type="ECO:0000256" key="5">
    <source>
        <dbReference type="ARBA" id="ARBA00023054"/>
    </source>
</evidence>
<dbReference type="InterPro" id="IPR008610">
    <property type="entry name" value="Ebp2"/>
</dbReference>
<keyword evidence="4" id="KW-0690">Ribosome biogenesis</keyword>
<reference evidence="8 9" key="1">
    <citation type="submission" date="2022-12" db="EMBL/GenBank/DDBJ databases">
        <title>Chromosome-level genome of Tegillarca granosa.</title>
        <authorList>
            <person name="Kim J."/>
        </authorList>
    </citation>
    <scope>NUCLEOTIDE SEQUENCE [LARGE SCALE GENOMIC DNA]</scope>
    <source>
        <strain evidence="8">Teg-2019</strain>
        <tissue evidence="8">Adductor muscle</tissue>
    </source>
</reference>
<evidence type="ECO:0000256" key="3">
    <source>
        <dbReference type="ARBA" id="ARBA00007336"/>
    </source>
</evidence>
<dbReference type="Pfam" id="PF05890">
    <property type="entry name" value="Ebp2"/>
    <property type="match status" value="1"/>
</dbReference>
<feature type="compositionally biased region" description="Basic and acidic residues" evidence="7">
    <location>
        <begin position="139"/>
        <end position="162"/>
    </location>
</feature>